<protein>
    <submittedName>
        <fullName evidence="1">Uncharacterized protein</fullName>
    </submittedName>
</protein>
<organism evidence="1 2">
    <name type="scientific">Laodelphax striatellus</name>
    <name type="common">Small brown planthopper</name>
    <name type="synonym">Delphax striatella</name>
    <dbReference type="NCBI Taxonomy" id="195883"/>
    <lineage>
        <taxon>Eukaryota</taxon>
        <taxon>Metazoa</taxon>
        <taxon>Ecdysozoa</taxon>
        <taxon>Arthropoda</taxon>
        <taxon>Hexapoda</taxon>
        <taxon>Insecta</taxon>
        <taxon>Pterygota</taxon>
        <taxon>Neoptera</taxon>
        <taxon>Paraneoptera</taxon>
        <taxon>Hemiptera</taxon>
        <taxon>Auchenorrhyncha</taxon>
        <taxon>Fulgoroidea</taxon>
        <taxon>Delphacidae</taxon>
        <taxon>Criomorphinae</taxon>
        <taxon>Laodelphax</taxon>
    </lineage>
</organism>
<dbReference type="Proteomes" id="UP000291343">
    <property type="component" value="Unassembled WGS sequence"/>
</dbReference>
<proteinExistence type="predicted"/>
<dbReference type="AlphaFoldDB" id="A0A482X2Q8"/>
<reference evidence="1 2" key="1">
    <citation type="journal article" date="2017" name="Gigascience">
        <title>Genome sequence of the small brown planthopper, Laodelphax striatellus.</title>
        <authorList>
            <person name="Zhu J."/>
            <person name="Jiang F."/>
            <person name="Wang X."/>
            <person name="Yang P."/>
            <person name="Bao Y."/>
            <person name="Zhao W."/>
            <person name="Wang W."/>
            <person name="Lu H."/>
            <person name="Wang Q."/>
            <person name="Cui N."/>
            <person name="Li J."/>
            <person name="Chen X."/>
            <person name="Luo L."/>
            <person name="Yu J."/>
            <person name="Kang L."/>
            <person name="Cui F."/>
        </authorList>
    </citation>
    <scope>NUCLEOTIDE SEQUENCE [LARGE SCALE GENOMIC DNA]</scope>
    <source>
        <strain evidence="1">Lst14</strain>
    </source>
</reference>
<evidence type="ECO:0000313" key="1">
    <source>
        <dbReference type="EMBL" id="RZF39670.1"/>
    </source>
</evidence>
<sequence length="82" mass="9667">MILERFRLSLTEHKLKIMAFVSCFTFQGYNTLLKPGIHKVVFPNWTGFTCTLLRTNYRSVRPIRHRCRIRTKATVWSCCSGQ</sequence>
<name>A0A482X2Q8_LAOST</name>
<evidence type="ECO:0000313" key="2">
    <source>
        <dbReference type="Proteomes" id="UP000291343"/>
    </source>
</evidence>
<comment type="caution">
    <text evidence="1">The sequence shown here is derived from an EMBL/GenBank/DDBJ whole genome shotgun (WGS) entry which is preliminary data.</text>
</comment>
<keyword evidence="2" id="KW-1185">Reference proteome</keyword>
<dbReference type="EMBL" id="QKKF02019844">
    <property type="protein sequence ID" value="RZF39670.1"/>
    <property type="molecule type" value="Genomic_DNA"/>
</dbReference>
<gene>
    <name evidence="1" type="ORF">LSTR_LSTR001191</name>
</gene>
<accession>A0A482X2Q8</accession>
<dbReference type="InParanoid" id="A0A482X2Q8"/>